<evidence type="ECO:0000313" key="2">
    <source>
        <dbReference type="Proteomes" id="UP000217507"/>
    </source>
</evidence>
<keyword evidence="1" id="KW-0614">Plasmid</keyword>
<gene>
    <name evidence="1" type="ORF">NIES23_58880</name>
</gene>
<protein>
    <submittedName>
        <fullName evidence="1">Uncharacterized protein</fullName>
    </submittedName>
</protein>
<accession>A0A1Z4KVK7</accession>
<evidence type="ECO:0000313" key="1">
    <source>
        <dbReference type="EMBL" id="BAY73060.1"/>
    </source>
</evidence>
<dbReference type="Proteomes" id="UP000217507">
    <property type="component" value="Plasmid Plasmid2 dna"/>
</dbReference>
<dbReference type="EMBL" id="AP018218">
    <property type="protein sequence ID" value="BAY73060.1"/>
    <property type="molecule type" value="Genomic_DNA"/>
</dbReference>
<organism evidence="1 2">
    <name type="scientific">Trichormus variabilis NIES-23</name>
    <dbReference type="NCBI Taxonomy" id="1973479"/>
    <lineage>
        <taxon>Bacteria</taxon>
        <taxon>Bacillati</taxon>
        <taxon>Cyanobacteriota</taxon>
        <taxon>Cyanophyceae</taxon>
        <taxon>Nostocales</taxon>
        <taxon>Nostocaceae</taxon>
        <taxon>Trichormus</taxon>
    </lineage>
</organism>
<geneLocation type="plasmid" evidence="1">
    <name>plasmid2</name>
</geneLocation>
<name>A0A1Z4KVK7_ANAVA</name>
<proteinExistence type="predicted"/>
<dbReference type="AlphaFoldDB" id="A0A1Z4KVK7"/>
<sequence length="75" mass="8662">MTYMTSIERIGRAQAIQESIAEVLEARFNQVTLELIEQVNKIYELDKLKQLLRRASITESISEFGQQLSQENTDT</sequence>
<reference evidence="1 2" key="1">
    <citation type="submission" date="2017-06" db="EMBL/GenBank/DDBJ databases">
        <title>Genome sequencing of cyanobaciteial culture collection at National Institute for Environmental Studies (NIES).</title>
        <authorList>
            <person name="Hirose Y."/>
            <person name="Shimura Y."/>
            <person name="Fujisawa T."/>
            <person name="Nakamura Y."/>
            <person name="Kawachi M."/>
        </authorList>
    </citation>
    <scope>NUCLEOTIDE SEQUENCE [LARGE SCALE GENOMIC DNA]</scope>
    <source>
        <strain evidence="1 2">NIES-23</strain>
        <plasmid evidence="2">Plasmid Plasmid2 dna</plasmid>
    </source>
</reference>